<dbReference type="Pfam" id="PF01936">
    <property type="entry name" value="NYN"/>
    <property type="match status" value="1"/>
</dbReference>
<dbReference type="Gene3D" id="3.40.50.1010">
    <property type="entry name" value="5'-nuclease"/>
    <property type="match status" value="1"/>
</dbReference>
<proteinExistence type="predicted"/>
<reference evidence="3" key="1">
    <citation type="submission" date="2017-09" db="EMBL/GenBank/DDBJ databases">
        <title>Depth-based differentiation of microbial function through sediment-hosted aquifers and enrichment of novel symbionts in the deep terrestrial subsurface.</title>
        <authorList>
            <person name="Probst A.J."/>
            <person name="Ladd B."/>
            <person name="Jarett J.K."/>
            <person name="Geller-Mcgrath D.E."/>
            <person name="Sieber C.M.K."/>
            <person name="Emerson J.B."/>
            <person name="Anantharaman K."/>
            <person name="Thomas B.C."/>
            <person name="Malmstrom R."/>
            <person name="Stieglmeier M."/>
            <person name="Klingl A."/>
            <person name="Woyke T."/>
            <person name="Ryan C.M."/>
            <person name="Banfield J.F."/>
        </authorList>
    </citation>
    <scope>NUCLEOTIDE SEQUENCE [LARGE SCALE GENOMIC DNA]</scope>
</reference>
<organism evidence="2 3">
    <name type="scientific">Candidatus Roizmanbacteria bacterium CG07_land_8_20_14_0_80_34_15</name>
    <dbReference type="NCBI Taxonomy" id="1974849"/>
    <lineage>
        <taxon>Bacteria</taxon>
        <taxon>Candidatus Roizmaniibacteriota</taxon>
    </lineage>
</organism>
<feature type="domain" description="NYN" evidence="1">
    <location>
        <begin position="15"/>
        <end position="79"/>
    </location>
</feature>
<evidence type="ECO:0000259" key="1">
    <source>
        <dbReference type="Pfam" id="PF01936"/>
    </source>
</evidence>
<gene>
    <name evidence="2" type="ORF">COT02_04785</name>
</gene>
<evidence type="ECO:0000313" key="3">
    <source>
        <dbReference type="Proteomes" id="UP000230184"/>
    </source>
</evidence>
<name>A0A2M6YTC5_9BACT</name>
<dbReference type="EMBL" id="PEWY01000133">
    <property type="protein sequence ID" value="PIU36682.1"/>
    <property type="molecule type" value="Genomic_DNA"/>
</dbReference>
<dbReference type="GO" id="GO:0004540">
    <property type="term" value="F:RNA nuclease activity"/>
    <property type="evidence" value="ECO:0007669"/>
    <property type="project" value="InterPro"/>
</dbReference>
<dbReference type="InterPro" id="IPR021139">
    <property type="entry name" value="NYN"/>
</dbReference>
<sequence length="79" mass="9068">MVISIVKKTFIFIGYIPKNNNLYNSLEIIGYKLIYKPVVKLEKHNKKIKGNIDAELILYSTIEFPNYDKAILVSGDGDF</sequence>
<comment type="caution">
    <text evidence="2">The sequence shown here is derived from an EMBL/GenBank/DDBJ whole genome shotgun (WGS) entry which is preliminary data.</text>
</comment>
<evidence type="ECO:0000313" key="2">
    <source>
        <dbReference type="EMBL" id="PIU36682.1"/>
    </source>
</evidence>
<accession>A0A2M6YTC5</accession>
<dbReference type="Proteomes" id="UP000230184">
    <property type="component" value="Unassembled WGS sequence"/>
</dbReference>
<protein>
    <recommendedName>
        <fullName evidence="1">NYN domain-containing protein</fullName>
    </recommendedName>
</protein>
<dbReference type="AlphaFoldDB" id="A0A2M6YTC5"/>